<dbReference type="EMBL" id="MU006717">
    <property type="protein sequence ID" value="KAF2627281.1"/>
    <property type="molecule type" value="Genomic_DNA"/>
</dbReference>
<accession>A0ACB6RZF5</accession>
<evidence type="ECO:0000313" key="1">
    <source>
        <dbReference type="EMBL" id="KAF2627281.1"/>
    </source>
</evidence>
<evidence type="ECO:0000313" key="2">
    <source>
        <dbReference type="Proteomes" id="UP000799754"/>
    </source>
</evidence>
<comment type="caution">
    <text evidence="1">The sequence shown here is derived from an EMBL/GenBank/DDBJ whole genome shotgun (WGS) entry which is preliminary data.</text>
</comment>
<gene>
    <name evidence="1" type="ORF">BU25DRAFT_60444</name>
</gene>
<reference evidence="1" key="1">
    <citation type="journal article" date="2020" name="Stud. Mycol.">
        <title>101 Dothideomycetes genomes: a test case for predicting lifestyles and emergence of pathogens.</title>
        <authorList>
            <person name="Haridas S."/>
            <person name="Albert R."/>
            <person name="Binder M."/>
            <person name="Bloem J."/>
            <person name="Labutti K."/>
            <person name="Salamov A."/>
            <person name="Andreopoulos B."/>
            <person name="Baker S."/>
            <person name="Barry K."/>
            <person name="Bills G."/>
            <person name="Bluhm B."/>
            <person name="Cannon C."/>
            <person name="Castanera R."/>
            <person name="Culley D."/>
            <person name="Daum C."/>
            <person name="Ezra D."/>
            <person name="Gonzalez J."/>
            <person name="Henrissat B."/>
            <person name="Kuo A."/>
            <person name="Liang C."/>
            <person name="Lipzen A."/>
            <person name="Lutzoni F."/>
            <person name="Magnuson J."/>
            <person name="Mondo S."/>
            <person name="Nolan M."/>
            <person name="Ohm R."/>
            <person name="Pangilinan J."/>
            <person name="Park H.-J."/>
            <person name="Ramirez L."/>
            <person name="Alfaro M."/>
            <person name="Sun H."/>
            <person name="Tritt A."/>
            <person name="Yoshinaga Y."/>
            <person name="Zwiers L.-H."/>
            <person name="Turgeon B."/>
            <person name="Goodwin S."/>
            <person name="Spatafora J."/>
            <person name="Crous P."/>
            <person name="Grigoriev I."/>
        </authorList>
    </citation>
    <scope>NUCLEOTIDE SEQUENCE</scope>
    <source>
        <strain evidence="1">CBS 525.71</strain>
    </source>
</reference>
<name>A0ACB6RZF5_9PLEO</name>
<proteinExistence type="predicted"/>
<dbReference type="Proteomes" id="UP000799754">
    <property type="component" value="Unassembled WGS sequence"/>
</dbReference>
<organism evidence="1 2">
    <name type="scientific">Macroventuria anomochaeta</name>
    <dbReference type="NCBI Taxonomy" id="301207"/>
    <lineage>
        <taxon>Eukaryota</taxon>
        <taxon>Fungi</taxon>
        <taxon>Dikarya</taxon>
        <taxon>Ascomycota</taxon>
        <taxon>Pezizomycotina</taxon>
        <taxon>Dothideomycetes</taxon>
        <taxon>Pleosporomycetidae</taxon>
        <taxon>Pleosporales</taxon>
        <taxon>Pleosporineae</taxon>
        <taxon>Didymellaceae</taxon>
        <taxon>Macroventuria</taxon>
    </lineage>
</organism>
<sequence length="239" mass="26560">MVEIDTCEEWVDLSPGLVQSEISETPAKAAKHHTYLWLSASCWTMPERRLPRRIVFTGSLVQHCRAQECHPAPGRSVLAGLRSAVPAFDRKPSIIPRGHSADMALEQPYNICFASSCCAQRNERMTMMTRSILLVRLAAGTIVSCEVYARSSGRSWTRTSQNRTPCSCDLQAMSGTSSTADAMDHLASAELQLGLLSRHTLAVGTVPPHRYRKGSTLMSRRGSRIKKQQRRHRLASWAP</sequence>
<protein>
    <submittedName>
        <fullName evidence="1">Uncharacterized protein</fullName>
    </submittedName>
</protein>
<keyword evidence="2" id="KW-1185">Reference proteome</keyword>